<dbReference type="InterPro" id="IPR025110">
    <property type="entry name" value="AMP-bd_C"/>
</dbReference>
<feature type="domain" description="AMP-dependent synthetase/ligase" evidence="3">
    <location>
        <begin position="107"/>
        <end position="175"/>
    </location>
</feature>
<dbReference type="Pfam" id="PF13193">
    <property type="entry name" value="AMP-binding_C"/>
    <property type="match status" value="1"/>
</dbReference>
<keyword evidence="2" id="KW-0576">Peroxisome</keyword>
<dbReference type="EMBL" id="JABSTV010001254">
    <property type="protein sequence ID" value="KAH7939172.1"/>
    <property type="molecule type" value="Genomic_DNA"/>
</dbReference>
<accession>A0A9D4SQG5</accession>
<evidence type="ECO:0000313" key="5">
    <source>
        <dbReference type="EMBL" id="KAH7939172.1"/>
    </source>
</evidence>
<gene>
    <name evidence="5" type="ORF">HPB52_008042</name>
</gene>
<keyword evidence="6" id="KW-1185">Reference proteome</keyword>
<dbReference type="Gene3D" id="3.30.300.30">
    <property type="match status" value="1"/>
</dbReference>
<dbReference type="InterPro" id="IPR042099">
    <property type="entry name" value="ANL_N_sf"/>
</dbReference>
<evidence type="ECO:0000259" key="4">
    <source>
        <dbReference type="Pfam" id="PF13193"/>
    </source>
</evidence>
<evidence type="ECO:0000259" key="3">
    <source>
        <dbReference type="Pfam" id="PF00501"/>
    </source>
</evidence>
<organism evidence="5 6">
    <name type="scientific">Rhipicephalus sanguineus</name>
    <name type="common">Brown dog tick</name>
    <name type="synonym">Ixodes sanguineus</name>
    <dbReference type="NCBI Taxonomy" id="34632"/>
    <lineage>
        <taxon>Eukaryota</taxon>
        <taxon>Metazoa</taxon>
        <taxon>Ecdysozoa</taxon>
        <taxon>Arthropoda</taxon>
        <taxon>Chelicerata</taxon>
        <taxon>Arachnida</taxon>
        <taxon>Acari</taxon>
        <taxon>Parasitiformes</taxon>
        <taxon>Ixodida</taxon>
        <taxon>Ixodoidea</taxon>
        <taxon>Ixodidae</taxon>
        <taxon>Rhipicephalinae</taxon>
        <taxon>Rhipicephalus</taxon>
        <taxon>Rhipicephalus</taxon>
    </lineage>
</organism>
<dbReference type="Gene3D" id="3.40.50.12780">
    <property type="entry name" value="N-terminal domain of ligase-like"/>
    <property type="match status" value="2"/>
</dbReference>
<dbReference type="AlphaFoldDB" id="A0A9D4SQG5"/>
<name>A0A9D4SQG5_RHISA</name>
<dbReference type="GO" id="GO:0016405">
    <property type="term" value="F:CoA-ligase activity"/>
    <property type="evidence" value="ECO:0007669"/>
    <property type="project" value="TreeGrafter"/>
</dbReference>
<evidence type="ECO:0000256" key="2">
    <source>
        <dbReference type="ARBA" id="ARBA00023140"/>
    </source>
</evidence>
<dbReference type="InterPro" id="IPR000873">
    <property type="entry name" value="AMP-dep_synth/lig_dom"/>
</dbReference>
<reference evidence="5" key="1">
    <citation type="journal article" date="2020" name="Cell">
        <title>Large-Scale Comparative Analyses of Tick Genomes Elucidate Their Genetic Diversity and Vector Capacities.</title>
        <authorList>
            <consortium name="Tick Genome and Microbiome Consortium (TIGMIC)"/>
            <person name="Jia N."/>
            <person name="Wang J."/>
            <person name="Shi W."/>
            <person name="Du L."/>
            <person name="Sun Y."/>
            <person name="Zhan W."/>
            <person name="Jiang J.F."/>
            <person name="Wang Q."/>
            <person name="Zhang B."/>
            <person name="Ji P."/>
            <person name="Bell-Sakyi L."/>
            <person name="Cui X.M."/>
            <person name="Yuan T.T."/>
            <person name="Jiang B.G."/>
            <person name="Yang W.F."/>
            <person name="Lam T.T."/>
            <person name="Chang Q.C."/>
            <person name="Ding S.J."/>
            <person name="Wang X.J."/>
            <person name="Zhu J.G."/>
            <person name="Ruan X.D."/>
            <person name="Zhao L."/>
            <person name="Wei J.T."/>
            <person name="Ye R.Z."/>
            <person name="Que T.C."/>
            <person name="Du C.H."/>
            <person name="Zhou Y.H."/>
            <person name="Cheng J.X."/>
            <person name="Dai P.F."/>
            <person name="Guo W.B."/>
            <person name="Han X.H."/>
            <person name="Huang E.J."/>
            <person name="Li L.F."/>
            <person name="Wei W."/>
            <person name="Gao Y.C."/>
            <person name="Liu J.Z."/>
            <person name="Shao H.Z."/>
            <person name="Wang X."/>
            <person name="Wang C.C."/>
            <person name="Yang T.C."/>
            <person name="Huo Q.B."/>
            <person name="Li W."/>
            <person name="Chen H.Y."/>
            <person name="Chen S.E."/>
            <person name="Zhou L.G."/>
            <person name="Ni X.B."/>
            <person name="Tian J.H."/>
            <person name="Sheng Y."/>
            <person name="Liu T."/>
            <person name="Pan Y.S."/>
            <person name="Xia L.Y."/>
            <person name="Li J."/>
            <person name="Zhao F."/>
            <person name="Cao W.C."/>
        </authorList>
    </citation>
    <scope>NUCLEOTIDE SEQUENCE</scope>
    <source>
        <strain evidence="5">Rsan-2018</strain>
    </source>
</reference>
<proteinExistence type="predicted"/>
<dbReference type="InterPro" id="IPR045851">
    <property type="entry name" value="AMP-bd_C_sf"/>
</dbReference>
<dbReference type="PANTHER" id="PTHR24096:SF422">
    <property type="entry name" value="BCDNA.GH02901"/>
    <property type="match status" value="1"/>
</dbReference>
<dbReference type="Pfam" id="PF00501">
    <property type="entry name" value="AMP-binding"/>
    <property type="match status" value="1"/>
</dbReference>
<dbReference type="Proteomes" id="UP000821837">
    <property type="component" value="Chromosome 8"/>
</dbReference>
<feature type="domain" description="AMP-binding enzyme C-terminal" evidence="4">
    <location>
        <begin position="226"/>
        <end position="304"/>
    </location>
</feature>
<evidence type="ECO:0000313" key="6">
    <source>
        <dbReference type="Proteomes" id="UP000821837"/>
    </source>
</evidence>
<protein>
    <recommendedName>
        <fullName evidence="7">Luciferin 4-monooxygenase</fullName>
    </recommendedName>
</protein>
<reference evidence="5" key="2">
    <citation type="submission" date="2021-09" db="EMBL/GenBank/DDBJ databases">
        <authorList>
            <person name="Jia N."/>
            <person name="Wang J."/>
            <person name="Shi W."/>
            <person name="Du L."/>
            <person name="Sun Y."/>
            <person name="Zhan W."/>
            <person name="Jiang J."/>
            <person name="Wang Q."/>
            <person name="Zhang B."/>
            <person name="Ji P."/>
            <person name="Sakyi L.B."/>
            <person name="Cui X."/>
            <person name="Yuan T."/>
            <person name="Jiang B."/>
            <person name="Yang W."/>
            <person name="Lam T.T.-Y."/>
            <person name="Chang Q."/>
            <person name="Ding S."/>
            <person name="Wang X."/>
            <person name="Zhu J."/>
            <person name="Ruan X."/>
            <person name="Zhao L."/>
            <person name="Wei J."/>
            <person name="Que T."/>
            <person name="Du C."/>
            <person name="Cheng J."/>
            <person name="Dai P."/>
            <person name="Han X."/>
            <person name="Huang E."/>
            <person name="Gao Y."/>
            <person name="Liu J."/>
            <person name="Shao H."/>
            <person name="Ye R."/>
            <person name="Li L."/>
            <person name="Wei W."/>
            <person name="Wang X."/>
            <person name="Wang C."/>
            <person name="Huo Q."/>
            <person name="Li W."/>
            <person name="Guo W."/>
            <person name="Chen H."/>
            <person name="Chen S."/>
            <person name="Zhou L."/>
            <person name="Zhou L."/>
            <person name="Ni X."/>
            <person name="Tian J."/>
            <person name="Zhou Y."/>
            <person name="Sheng Y."/>
            <person name="Liu T."/>
            <person name="Pan Y."/>
            <person name="Xia L."/>
            <person name="Li J."/>
            <person name="Zhao F."/>
            <person name="Cao W."/>
        </authorList>
    </citation>
    <scope>NUCLEOTIDE SEQUENCE</scope>
    <source>
        <strain evidence="5">Rsan-2018</strain>
        <tissue evidence="5">Larvae</tissue>
    </source>
</reference>
<dbReference type="SUPFAM" id="SSF56801">
    <property type="entry name" value="Acetyl-CoA synthetase-like"/>
    <property type="match status" value="1"/>
</dbReference>
<dbReference type="PANTHER" id="PTHR24096">
    <property type="entry name" value="LONG-CHAIN-FATTY-ACID--COA LIGASE"/>
    <property type="match status" value="1"/>
</dbReference>
<comment type="caution">
    <text evidence="5">The sequence shown here is derived from an EMBL/GenBank/DDBJ whole genome shotgun (WGS) entry which is preliminary data.</text>
</comment>
<sequence length="325" mass="36481">MEAPIKDGVVSSPYPPVELIQDETLYQHIQKRFLEHGDKPALVLIRATEFFEDKDVVLEWNPLTHMCGFVIPMIAFLTGAMVVPSTGGLSPKEFVEIVNKHQVFELESLRNGYGMSEAIGFICMTAPKTTGYRSVGYPVPMAEYKIIDNASGRTLGPLEVGEITFRAPHLMRGYYKRPDETAQVFDEQRWFRSGDAGYYDRTGQLYIVERLKDMIKCLDQQVAPAELEALLTQHPLVLEAAVVGIDHPEFGEAPTAFVVIEPSAKGLVSEDELVRLVSDQTAFHKNLHGGVVFVDIIPKTDTGKYIRRKLRQGHLDLLKKSCYQP</sequence>
<comment type="subcellular location">
    <subcellularLocation>
        <location evidence="1">Peroxisome</location>
    </subcellularLocation>
</comment>
<evidence type="ECO:0000256" key="1">
    <source>
        <dbReference type="ARBA" id="ARBA00004275"/>
    </source>
</evidence>
<dbReference type="VEuPathDB" id="VectorBase:RSAN_028265"/>
<dbReference type="GO" id="GO:0005777">
    <property type="term" value="C:peroxisome"/>
    <property type="evidence" value="ECO:0007669"/>
    <property type="project" value="UniProtKB-SubCell"/>
</dbReference>
<evidence type="ECO:0008006" key="7">
    <source>
        <dbReference type="Google" id="ProtNLM"/>
    </source>
</evidence>